<dbReference type="HOGENOM" id="CLU_2010431_0_0_9"/>
<dbReference type="KEGG" id="amt:Amet_0099"/>
<sequence>MKNNLSRIFKKSVLGAVVISSLLTSQGVFASSNTPLAGGSVDLDKISGQLITPFSVQEVGGGRWEYGVGSVNVYSYYQHMTKEHSATVKGLRERKDRQLAGTEARATTAKNPLGGNRAWWNTY</sequence>
<dbReference type="STRING" id="293826.Amet_0099"/>
<proteinExistence type="predicted"/>
<feature type="signal peptide" evidence="1">
    <location>
        <begin position="1"/>
        <end position="30"/>
    </location>
</feature>
<keyword evidence="1" id="KW-0732">Signal</keyword>
<evidence type="ECO:0000313" key="2">
    <source>
        <dbReference type="EMBL" id="ABR46342.1"/>
    </source>
</evidence>
<organism evidence="2 3">
    <name type="scientific">Alkaliphilus metalliredigens (strain QYMF)</name>
    <dbReference type="NCBI Taxonomy" id="293826"/>
    <lineage>
        <taxon>Bacteria</taxon>
        <taxon>Bacillati</taxon>
        <taxon>Bacillota</taxon>
        <taxon>Clostridia</taxon>
        <taxon>Peptostreptococcales</taxon>
        <taxon>Natronincolaceae</taxon>
        <taxon>Alkaliphilus</taxon>
    </lineage>
</organism>
<feature type="chain" id="PRO_5002702777" evidence="1">
    <location>
        <begin position="31"/>
        <end position="123"/>
    </location>
</feature>
<evidence type="ECO:0000256" key="1">
    <source>
        <dbReference type="SAM" id="SignalP"/>
    </source>
</evidence>
<accession>A6TJH4</accession>
<dbReference type="NCBIfam" id="TIGR01653">
    <property type="entry name" value="lactococcin_972"/>
    <property type="match status" value="1"/>
</dbReference>
<reference evidence="3" key="1">
    <citation type="journal article" date="2016" name="Genome Announc.">
        <title>Complete genome sequence of Alkaliphilus metalliredigens strain QYMF, an alkaliphilic and metal-reducing bacterium isolated from borax-contaminated leachate ponds.</title>
        <authorList>
            <person name="Hwang C."/>
            <person name="Copeland A."/>
            <person name="Lucas S."/>
            <person name="Lapidus A."/>
            <person name="Barry K."/>
            <person name="Detter J.C."/>
            <person name="Glavina Del Rio T."/>
            <person name="Hammon N."/>
            <person name="Israni S."/>
            <person name="Dalin E."/>
            <person name="Tice H."/>
            <person name="Pitluck S."/>
            <person name="Chertkov O."/>
            <person name="Brettin T."/>
            <person name="Bruce D."/>
            <person name="Han C."/>
            <person name="Schmutz J."/>
            <person name="Larimer F."/>
            <person name="Land M.L."/>
            <person name="Hauser L."/>
            <person name="Kyrpides N."/>
            <person name="Mikhailova N."/>
            <person name="Ye Q."/>
            <person name="Zhou J."/>
            <person name="Richardson P."/>
            <person name="Fields M.W."/>
        </authorList>
    </citation>
    <scope>NUCLEOTIDE SEQUENCE [LARGE SCALE GENOMIC DNA]</scope>
    <source>
        <strain evidence="3">QYMF</strain>
    </source>
</reference>
<name>A6TJH4_ALKMQ</name>
<dbReference type="EMBL" id="CP000724">
    <property type="protein sequence ID" value="ABR46342.1"/>
    <property type="molecule type" value="Genomic_DNA"/>
</dbReference>
<dbReference type="Pfam" id="PF09683">
    <property type="entry name" value="Lactococcin_972"/>
    <property type="match status" value="1"/>
</dbReference>
<dbReference type="InterPro" id="IPR006540">
    <property type="entry name" value="Lactococcin_972"/>
</dbReference>
<keyword evidence="3" id="KW-1185">Reference proteome</keyword>
<dbReference type="AlphaFoldDB" id="A6TJH4"/>
<protein>
    <submittedName>
        <fullName evidence="2">Bacteriocin, lactococcin 972 family</fullName>
    </submittedName>
</protein>
<evidence type="ECO:0000313" key="3">
    <source>
        <dbReference type="Proteomes" id="UP000001572"/>
    </source>
</evidence>
<dbReference type="RefSeq" id="WP_011971251.1">
    <property type="nucleotide sequence ID" value="NC_009633.1"/>
</dbReference>
<gene>
    <name evidence="2" type="ordered locus">Amet_0099</name>
</gene>
<dbReference type="Proteomes" id="UP000001572">
    <property type="component" value="Chromosome"/>
</dbReference>
<dbReference type="Gene3D" id="2.60.40.2850">
    <property type="match status" value="1"/>
</dbReference>